<evidence type="ECO:0000256" key="1">
    <source>
        <dbReference type="ARBA" id="ARBA00009100"/>
    </source>
</evidence>
<dbReference type="SUPFAM" id="SSF55961">
    <property type="entry name" value="Bet v1-like"/>
    <property type="match status" value="1"/>
</dbReference>
<protein>
    <submittedName>
        <fullName evidence="3">Uncharacterized protein</fullName>
    </submittedName>
</protein>
<dbReference type="InterPro" id="IPR014752">
    <property type="entry name" value="Arrestin-like_C"/>
</dbReference>
<dbReference type="InterPro" id="IPR023393">
    <property type="entry name" value="START-like_dom_sf"/>
</dbReference>
<dbReference type="EMBL" id="MDYQ01000122">
    <property type="protein sequence ID" value="PRP81517.1"/>
    <property type="molecule type" value="Genomic_DNA"/>
</dbReference>
<dbReference type="InterPro" id="IPR001938">
    <property type="entry name" value="Thaumatin"/>
</dbReference>
<name>A0A2P6NC40_9EUKA</name>
<feature type="region of interest" description="Disordered" evidence="2">
    <location>
        <begin position="836"/>
        <end position="856"/>
    </location>
</feature>
<feature type="compositionally biased region" description="Polar residues" evidence="2">
    <location>
        <begin position="836"/>
        <end position="846"/>
    </location>
</feature>
<dbReference type="Gene3D" id="2.60.110.10">
    <property type="entry name" value="Thaumatin"/>
    <property type="match status" value="1"/>
</dbReference>
<dbReference type="STRING" id="1890364.A0A2P6NC40"/>
<accession>A0A2P6NC40</accession>
<dbReference type="Pfam" id="PF03643">
    <property type="entry name" value="Vps26"/>
    <property type="match status" value="1"/>
</dbReference>
<sequence>MLSIFSPNVNIDIELDRKDHKNDIHGKRTQSHGKPLYVSDEPVRGHLTFTVPTGKSVSHSGVKVELLGQILTGGLKTRPFIFQSLIYDVLPAGELMDTRKYPFEFLNFIKEYETYTGKNVALRYILKVTIQRTMSDITKELELNVHTYGKAAPAHTSIKMEVGVENRLHIEFEYDKSRYHFTDVIIGKIFFLIVNVTIKHMELQLLRKEIVGAEGDEAYSEVEMLNKYEIMDGSPVKGESIPVRMFLSAFPLTPSYRNVHSKFSVRYFINLILIDDTDRRYFKSEEIFLYRRAPRKSKNKIGRETINLETPQSPPPARAEEMIGVLKHSCTLSMLTLCNLDGIYCSSTERPAEIWTKIQSNRGKRILVCASPSPFQAERATEEPLLYFNTVCIDFLYKHNRGYRTLIIMSTTRSQEIIILLLAILFLCGEAANPKNCTQVKCGSGNCCEDSYFGPICFDNVRYSCPVENGIHTLCGYGLSVCSGVCYDTSSYSCTAGVLSTVGAPIVAPPTPAPVPQLPTQTADVRIINNCKSSLWIEARQGPQNAPLPGQTGTSTLALSGGYVDYPIPATGLASARFWAKYGCDKQGRNCAIGDQTQYWPNPPGGCPATGCTAPIDSLLEATFGCKPGAACNVQNPTTWFDTSQVDGWTIPYKLSVAGSTEECDCNGNGCGFKGVDASQLDVSKCPSSEDLSMNGTHPSATIDGKTQSLTSVDLRFIHPTTNEILGCMSPCKKLNWQMGLTERSGSALWMCCPTPNPSHCDPSNGCVTPEQCRAGPIENTGYVKAVHTMSPGVYSYSYDDLVGLHACPAGKERFGDGIEGSEEVLLIKYKPRLSNQEQMSSTSTPVDRRSRSYSSGTNIDDAEHLYERLALGDLSVMPRLLSVVPTELQTDMAGALTDIFRAQGDVWPLLEWATDAMGDTELQHPKELFSTDSMARAIYMHTTTCTRSFGWMKLLRAPLLEYLEKTSELVMDTETEEGLSHFEAALDAFIFSMNDYVDDAPLWTRKALVKMNRGLSRKWSDIAPYFAVTIMFSYKLNAHLEDIQPDIQYKIELIARALGDIALMEDSWNERTKSIFRSMREPLTEFISAVTDERGIDIATKIVRASTHDVKIDDAAPVLARRKFMRCFVSSVTETNDLTEELSRSSSSSQISFSVDGSSTSSAIEHESEAEADATLLNSKLDSEKWKLRTKSKTGEIYTQKDEETGFMRFKIVTRVRGKDVVSASEYLKLILFHPSATACVGEKRMKRLSDASHRVDVWSDPKWPLVIAKRQWTWSVTEVLDPKKERLTQVIKQFPSEPDRGYKRGLIHLSGCRLNAGEEKGTMEISMMFHNDPKGKIPSWFANAWANKGAEMHLKAIHKMNDQSDWKAEVTRLRLRLTNSNRIRFFPLREETVGPWMTSKTSPCSEFKSTDNPTAIMLRGTYLEVRKVSGFDCESSGQIGRLAQLLWSHLLCIQCVNPSVGAVARQPPKVNTIKGLSPVQALLRNEGNTEKSHRSEAIRTNLFTRKGLKHSRSHKHKKARKGNVQESKHERTPKKNEDSSVYSSRPCHRTFQKIHFTSASGG</sequence>
<dbReference type="Proteomes" id="UP000241769">
    <property type="component" value="Unassembled WGS sequence"/>
</dbReference>
<dbReference type="GO" id="GO:0006886">
    <property type="term" value="P:intracellular protein transport"/>
    <property type="evidence" value="ECO:0007669"/>
    <property type="project" value="InterPro"/>
</dbReference>
<dbReference type="InterPro" id="IPR028934">
    <property type="entry name" value="Vps26-related"/>
</dbReference>
<dbReference type="Gene3D" id="3.30.530.20">
    <property type="match status" value="1"/>
</dbReference>
<evidence type="ECO:0000256" key="2">
    <source>
        <dbReference type="SAM" id="MobiDB-lite"/>
    </source>
</evidence>
<dbReference type="OrthoDB" id="3821113at2759"/>
<feature type="region of interest" description="Disordered" evidence="2">
    <location>
        <begin position="1507"/>
        <end position="1548"/>
    </location>
</feature>
<dbReference type="PANTHER" id="PTHR12233">
    <property type="entry name" value="VACUOLAR PROTEIN SORTING 26 RELATED"/>
    <property type="match status" value="1"/>
</dbReference>
<feature type="compositionally biased region" description="Basic and acidic residues" evidence="2">
    <location>
        <begin position="1528"/>
        <end position="1540"/>
    </location>
</feature>
<dbReference type="InParanoid" id="A0A2P6NC40"/>
<feature type="compositionally biased region" description="Basic residues" evidence="2">
    <location>
        <begin position="1508"/>
        <end position="1523"/>
    </location>
</feature>
<comment type="similarity">
    <text evidence="1">Belongs to the VPS26 family.</text>
</comment>
<dbReference type="SUPFAM" id="SSF49870">
    <property type="entry name" value="Osmotin, thaumatin-like protein"/>
    <property type="match status" value="1"/>
</dbReference>
<organism evidence="3 4">
    <name type="scientific">Planoprotostelium fungivorum</name>
    <dbReference type="NCBI Taxonomy" id="1890364"/>
    <lineage>
        <taxon>Eukaryota</taxon>
        <taxon>Amoebozoa</taxon>
        <taxon>Evosea</taxon>
        <taxon>Variosea</taxon>
        <taxon>Cavosteliida</taxon>
        <taxon>Cavosteliaceae</taxon>
        <taxon>Planoprotostelium</taxon>
    </lineage>
</organism>
<comment type="caution">
    <text evidence="3">The sequence shown here is derived from an EMBL/GenBank/DDBJ whole genome shotgun (WGS) entry which is preliminary data.</text>
</comment>
<proteinExistence type="inferred from homology"/>
<gene>
    <name evidence="3" type="ORF">PROFUN_10879</name>
</gene>
<keyword evidence="4" id="KW-1185">Reference proteome</keyword>
<evidence type="ECO:0000313" key="3">
    <source>
        <dbReference type="EMBL" id="PRP81517.1"/>
    </source>
</evidence>
<dbReference type="PROSITE" id="PS51367">
    <property type="entry name" value="THAUMATIN_2"/>
    <property type="match status" value="1"/>
</dbReference>
<dbReference type="InterPro" id="IPR037176">
    <property type="entry name" value="Osmotin/thaumatin-like_sf"/>
</dbReference>
<reference evidence="3 4" key="1">
    <citation type="journal article" date="2018" name="Genome Biol. Evol.">
        <title>Multiple Roots of Fruiting Body Formation in Amoebozoa.</title>
        <authorList>
            <person name="Hillmann F."/>
            <person name="Forbes G."/>
            <person name="Novohradska S."/>
            <person name="Ferling I."/>
            <person name="Riege K."/>
            <person name="Groth M."/>
            <person name="Westermann M."/>
            <person name="Marz M."/>
            <person name="Spaller T."/>
            <person name="Winckler T."/>
            <person name="Schaap P."/>
            <person name="Glockner G."/>
        </authorList>
    </citation>
    <scope>NUCLEOTIDE SEQUENCE [LARGE SCALE GENOMIC DNA]</scope>
    <source>
        <strain evidence="3 4">Jena</strain>
    </source>
</reference>
<dbReference type="Gene3D" id="2.60.40.640">
    <property type="match status" value="2"/>
</dbReference>
<evidence type="ECO:0000313" key="4">
    <source>
        <dbReference type="Proteomes" id="UP000241769"/>
    </source>
</evidence>